<dbReference type="InterPro" id="IPR038881">
    <property type="entry name" value="Yae1-like"/>
</dbReference>
<dbReference type="eggNOG" id="ENOG502RZP7">
    <property type="taxonomic scope" value="Eukaryota"/>
</dbReference>
<organism evidence="7 8">
    <name type="scientific">Micromonas commoda (strain RCC299 / NOUM17 / CCMP2709)</name>
    <name type="common">Picoplanktonic green alga</name>
    <dbReference type="NCBI Taxonomy" id="296587"/>
    <lineage>
        <taxon>Eukaryota</taxon>
        <taxon>Viridiplantae</taxon>
        <taxon>Chlorophyta</taxon>
        <taxon>Mamiellophyceae</taxon>
        <taxon>Mamiellales</taxon>
        <taxon>Mamiellaceae</taxon>
        <taxon>Micromonas</taxon>
    </lineage>
</organism>
<feature type="region of interest" description="Disordered" evidence="5">
    <location>
        <begin position="106"/>
        <end position="193"/>
    </location>
</feature>
<dbReference type="PANTHER" id="PTHR18829:SF0">
    <property type="entry name" value="PROTEIN YAE1 HOMOLOG"/>
    <property type="match status" value="1"/>
</dbReference>
<gene>
    <name evidence="7" type="ORF">MICPUN_58014</name>
</gene>
<dbReference type="OMA" id="PWADENA"/>
<dbReference type="EMBL" id="CP001325">
    <property type="protein sequence ID" value="ACO62711.1"/>
    <property type="molecule type" value="Genomic_DNA"/>
</dbReference>
<dbReference type="GO" id="GO:0005634">
    <property type="term" value="C:nucleus"/>
    <property type="evidence" value="ECO:0007669"/>
    <property type="project" value="UniProtKB-SubCell"/>
</dbReference>
<keyword evidence="4" id="KW-0539">Nucleus</keyword>
<dbReference type="STRING" id="296587.C1E4F1"/>
<dbReference type="KEGG" id="mis:MICPUN_58014"/>
<dbReference type="OrthoDB" id="20086at2759"/>
<feature type="compositionally biased region" description="Basic and acidic residues" evidence="5">
    <location>
        <begin position="106"/>
        <end position="130"/>
    </location>
</feature>
<feature type="compositionally biased region" description="Basic and acidic residues" evidence="5">
    <location>
        <begin position="175"/>
        <end position="193"/>
    </location>
</feature>
<evidence type="ECO:0000256" key="2">
    <source>
        <dbReference type="ARBA" id="ARBA00004496"/>
    </source>
</evidence>
<dbReference type="GeneID" id="8243133"/>
<evidence type="ECO:0000259" key="6">
    <source>
        <dbReference type="Pfam" id="PF09811"/>
    </source>
</evidence>
<name>C1E4F1_MICCC</name>
<accession>C1E4F1</accession>
<evidence type="ECO:0000256" key="3">
    <source>
        <dbReference type="ARBA" id="ARBA00022490"/>
    </source>
</evidence>
<evidence type="ECO:0000256" key="1">
    <source>
        <dbReference type="ARBA" id="ARBA00004123"/>
    </source>
</evidence>
<keyword evidence="3" id="KW-0963">Cytoplasm</keyword>
<evidence type="ECO:0000313" key="8">
    <source>
        <dbReference type="Proteomes" id="UP000002009"/>
    </source>
</evidence>
<comment type="subcellular location">
    <subcellularLocation>
        <location evidence="2">Cytoplasm</location>
    </subcellularLocation>
    <subcellularLocation>
        <location evidence="1">Nucleus</location>
    </subcellularLocation>
</comment>
<feature type="region of interest" description="Disordered" evidence="5">
    <location>
        <begin position="1"/>
        <end position="31"/>
    </location>
</feature>
<reference evidence="7 8" key="1">
    <citation type="journal article" date="2009" name="Science">
        <title>Green evolution and dynamic adaptations revealed by genomes of the marine picoeukaryotes Micromonas.</title>
        <authorList>
            <person name="Worden A.Z."/>
            <person name="Lee J.H."/>
            <person name="Mock T."/>
            <person name="Rouze P."/>
            <person name="Simmons M.P."/>
            <person name="Aerts A.L."/>
            <person name="Allen A.E."/>
            <person name="Cuvelier M.L."/>
            <person name="Derelle E."/>
            <person name="Everett M.V."/>
            <person name="Foulon E."/>
            <person name="Grimwood J."/>
            <person name="Gundlach H."/>
            <person name="Henrissat B."/>
            <person name="Napoli C."/>
            <person name="McDonald S.M."/>
            <person name="Parker M.S."/>
            <person name="Rombauts S."/>
            <person name="Salamov A."/>
            <person name="Von Dassow P."/>
            <person name="Badger J.H."/>
            <person name="Coutinho P.M."/>
            <person name="Demir E."/>
            <person name="Dubchak I."/>
            <person name="Gentemann C."/>
            <person name="Eikrem W."/>
            <person name="Gready J.E."/>
            <person name="John U."/>
            <person name="Lanier W."/>
            <person name="Lindquist E.A."/>
            <person name="Lucas S."/>
            <person name="Mayer K.F."/>
            <person name="Moreau H."/>
            <person name="Not F."/>
            <person name="Otillar R."/>
            <person name="Panaud O."/>
            <person name="Pangilinan J."/>
            <person name="Paulsen I."/>
            <person name="Piegu B."/>
            <person name="Poliakov A."/>
            <person name="Robbens S."/>
            <person name="Schmutz J."/>
            <person name="Toulza E."/>
            <person name="Wyss T."/>
            <person name="Zelensky A."/>
            <person name="Zhou K."/>
            <person name="Armbrust E.V."/>
            <person name="Bhattacharya D."/>
            <person name="Goodenough U.W."/>
            <person name="Van de Peer Y."/>
            <person name="Grigoriev I.V."/>
        </authorList>
    </citation>
    <scope>NUCLEOTIDE SEQUENCE [LARGE SCALE GENOMIC DNA]</scope>
    <source>
        <strain evidence="8">RCC299 / NOUM17</strain>
    </source>
</reference>
<dbReference type="RefSeq" id="XP_002501453.1">
    <property type="nucleotide sequence ID" value="XM_002501407.1"/>
</dbReference>
<protein>
    <recommendedName>
        <fullName evidence="6">Essential protein Yae1 N-terminal domain-containing protein</fullName>
    </recommendedName>
</protein>
<evidence type="ECO:0000256" key="4">
    <source>
        <dbReference type="ARBA" id="ARBA00023242"/>
    </source>
</evidence>
<dbReference type="InterPro" id="IPR019191">
    <property type="entry name" value="Essential_protein_Yae1_N"/>
</dbReference>
<feature type="compositionally biased region" description="Acidic residues" evidence="5">
    <location>
        <begin position="1"/>
        <end position="11"/>
    </location>
</feature>
<dbReference type="Proteomes" id="UP000002009">
    <property type="component" value="Chromosome 4"/>
</dbReference>
<evidence type="ECO:0000313" key="7">
    <source>
        <dbReference type="EMBL" id="ACO62711.1"/>
    </source>
</evidence>
<keyword evidence="8" id="KW-1185">Reference proteome</keyword>
<sequence length="193" mass="20881">MGVDLWEDENEEATHSGRDEDLERESRSRREQFWSEGYREGIEEGKKATVQRGFNVGFREGAAAGVAYGQVRGAAVSVGIFAGQVPGSGGWADAVRGAAGIVQRMRPADAAREAKADHERVVRSESRDGDPGTPTRSEPQPEPPTDPDGGSVSKAPPKRGRGEDEDGTFAGKMRGARDELERAGFELRDVELR</sequence>
<feature type="domain" description="Essential protein Yae1 N-terminal" evidence="6">
    <location>
        <begin position="37"/>
        <end position="73"/>
    </location>
</feature>
<dbReference type="InParanoid" id="C1E4F1"/>
<dbReference type="PANTHER" id="PTHR18829">
    <property type="entry name" value="PROTEIN YAE1 HOMOLOG"/>
    <property type="match status" value="1"/>
</dbReference>
<proteinExistence type="predicted"/>
<dbReference type="AlphaFoldDB" id="C1E4F1"/>
<dbReference type="Pfam" id="PF09811">
    <property type="entry name" value="Yae1_N"/>
    <property type="match status" value="1"/>
</dbReference>
<evidence type="ECO:0000256" key="5">
    <source>
        <dbReference type="SAM" id="MobiDB-lite"/>
    </source>
</evidence>
<dbReference type="GO" id="GO:0005737">
    <property type="term" value="C:cytoplasm"/>
    <property type="evidence" value="ECO:0007669"/>
    <property type="project" value="UniProtKB-SubCell"/>
</dbReference>
<feature type="compositionally biased region" description="Basic and acidic residues" evidence="5">
    <location>
        <begin position="12"/>
        <end position="31"/>
    </location>
</feature>